<dbReference type="Proteomes" id="UP001165498">
    <property type="component" value="Unassembled WGS sequence"/>
</dbReference>
<comment type="caution">
    <text evidence="2">The sequence shown here is derived from an EMBL/GenBank/DDBJ whole genome shotgun (WGS) entry which is preliminary data.</text>
</comment>
<dbReference type="Gene3D" id="3.10.450.50">
    <property type="match status" value="1"/>
</dbReference>
<keyword evidence="3" id="KW-1185">Reference proteome</keyword>
<reference evidence="2" key="1">
    <citation type="submission" date="2022-07" db="EMBL/GenBank/DDBJ databases">
        <title>Tahibacter sp., a new gammaproteobacterium isolated from the silt sample collected at pig farm.</title>
        <authorList>
            <person name="Chen H."/>
        </authorList>
    </citation>
    <scope>NUCLEOTIDE SEQUENCE</scope>
    <source>
        <strain evidence="2">P2K</strain>
    </source>
</reference>
<proteinExistence type="predicted"/>
<evidence type="ECO:0000313" key="2">
    <source>
        <dbReference type="EMBL" id="MCQ4166373.1"/>
    </source>
</evidence>
<evidence type="ECO:0000259" key="1">
    <source>
        <dbReference type="Pfam" id="PF12680"/>
    </source>
</evidence>
<accession>A0ABT1QVQ3</accession>
<dbReference type="InterPro" id="IPR037401">
    <property type="entry name" value="SnoaL-like"/>
</dbReference>
<dbReference type="RefSeq" id="WP_255915563.1">
    <property type="nucleotide sequence ID" value="NZ_JANFQO010000016.1"/>
</dbReference>
<organism evidence="2 3">
    <name type="scientific">Tahibacter harae</name>
    <dbReference type="NCBI Taxonomy" id="2963937"/>
    <lineage>
        <taxon>Bacteria</taxon>
        <taxon>Pseudomonadati</taxon>
        <taxon>Pseudomonadota</taxon>
        <taxon>Gammaproteobacteria</taxon>
        <taxon>Lysobacterales</taxon>
        <taxon>Rhodanobacteraceae</taxon>
        <taxon>Tahibacter</taxon>
    </lineage>
</organism>
<evidence type="ECO:0000313" key="3">
    <source>
        <dbReference type="Proteomes" id="UP001165498"/>
    </source>
</evidence>
<dbReference type="InterPro" id="IPR032710">
    <property type="entry name" value="NTF2-like_dom_sf"/>
</dbReference>
<sequence>MTPDPIARWHHLVNERDVAALDALLAEDAVFHSPVVHTPQVGKAVTRAYLAAALSVFANDSFRYRRELYSEHDAVLEFEVELDGIAVNGVDMIRWNADGRITEFKVMLRPLKAVTLIHEKMAAMLQAARR</sequence>
<dbReference type="EMBL" id="JANFQO010000016">
    <property type="protein sequence ID" value="MCQ4166373.1"/>
    <property type="molecule type" value="Genomic_DNA"/>
</dbReference>
<dbReference type="Pfam" id="PF12680">
    <property type="entry name" value="SnoaL_2"/>
    <property type="match status" value="1"/>
</dbReference>
<dbReference type="SUPFAM" id="SSF54427">
    <property type="entry name" value="NTF2-like"/>
    <property type="match status" value="1"/>
</dbReference>
<feature type="domain" description="SnoaL-like" evidence="1">
    <location>
        <begin position="7"/>
        <end position="103"/>
    </location>
</feature>
<protein>
    <submittedName>
        <fullName evidence="2">Nuclear transport factor 2 family protein</fullName>
    </submittedName>
</protein>
<gene>
    <name evidence="2" type="ORF">NM961_16765</name>
</gene>
<name>A0ABT1QVQ3_9GAMM</name>